<accession>A0A1V4A6E6</accession>
<dbReference type="Pfam" id="PF04655">
    <property type="entry name" value="APH_6_hur"/>
    <property type="match status" value="1"/>
</dbReference>
<dbReference type="GO" id="GO:0016773">
    <property type="term" value="F:phosphotransferase activity, alcohol group as acceptor"/>
    <property type="evidence" value="ECO:0007669"/>
    <property type="project" value="InterPro"/>
</dbReference>
<dbReference type="Proteomes" id="UP000190539">
    <property type="component" value="Unassembled WGS sequence"/>
</dbReference>
<dbReference type="InterPro" id="IPR006748">
    <property type="entry name" value="NH2Glyco/OHUrea_AB-resist_kin"/>
</dbReference>
<keyword evidence="1" id="KW-0808">Transferase</keyword>
<dbReference type="RefSeq" id="WP_077969931.1">
    <property type="nucleotide sequence ID" value="NZ_CP045178.1"/>
</dbReference>
<dbReference type="EMBL" id="MVFC01000018">
    <property type="protein sequence ID" value="OON76445.1"/>
    <property type="molecule type" value="Genomic_DNA"/>
</dbReference>
<proteinExistence type="predicted"/>
<name>A0A1V4A6E6_9ACTN</name>
<dbReference type="GO" id="GO:0016301">
    <property type="term" value="F:kinase activity"/>
    <property type="evidence" value="ECO:0007669"/>
    <property type="project" value="UniProtKB-KW"/>
</dbReference>
<dbReference type="InterPro" id="IPR011009">
    <property type="entry name" value="Kinase-like_dom_sf"/>
</dbReference>
<reference evidence="1 2" key="1">
    <citation type="submission" date="2017-02" db="EMBL/GenBank/DDBJ databases">
        <title>Draft Genome Sequence of Streptomyces tsukubaensis F601, a Producer of the immunosuppressant tacrolimus FK506.</title>
        <authorList>
            <person name="Zong G."/>
            <person name="Zhong C."/>
            <person name="Fu J."/>
            <person name="Qin R."/>
            <person name="Cao G."/>
        </authorList>
    </citation>
    <scope>NUCLEOTIDE SEQUENCE [LARGE SCALE GENOMIC DNA]</scope>
    <source>
        <strain evidence="1 2">F601</strain>
    </source>
</reference>
<evidence type="ECO:0000313" key="2">
    <source>
        <dbReference type="Proteomes" id="UP000190539"/>
    </source>
</evidence>
<dbReference type="GO" id="GO:0019748">
    <property type="term" value="P:secondary metabolic process"/>
    <property type="evidence" value="ECO:0007669"/>
    <property type="project" value="InterPro"/>
</dbReference>
<keyword evidence="2" id="KW-1185">Reference proteome</keyword>
<dbReference type="SUPFAM" id="SSF56112">
    <property type="entry name" value="Protein kinase-like (PK-like)"/>
    <property type="match status" value="1"/>
</dbReference>
<protein>
    <submittedName>
        <fullName evidence="1">Kinase</fullName>
    </submittedName>
</protein>
<comment type="caution">
    <text evidence="1">The sequence shown here is derived from an EMBL/GenBank/DDBJ whole genome shotgun (WGS) entry which is preliminary data.</text>
</comment>
<dbReference type="OrthoDB" id="3638028at2"/>
<keyword evidence="1" id="KW-0418">Kinase</keyword>
<dbReference type="STRING" id="83656.B1H18_21160"/>
<evidence type="ECO:0000313" key="1">
    <source>
        <dbReference type="EMBL" id="OON76445.1"/>
    </source>
</evidence>
<gene>
    <name evidence="1" type="ORF">B1H18_21160</name>
</gene>
<organism evidence="1 2">
    <name type="scientific">Streptomyces tsukubensis</name>
    <dbReference type="NCBI Taxonomy" id="83656"/>
    <lineage>
        <taxon>Bacteria</taxon>
        <taxon>Bacillati</taxon>
        <taxon>Actinomycetota</taxon>
        <taxon>Actinomycetes</taxon>
        <taxon>Kitasatosporales</taxon>
        <taxon>Streptomycetaceae</taxon>
        <taxon>Streptomyces</taxon>
    </lineage>
</organism>
<sequence length="306" mass="32974">MAFETPQRLVRALSDTVRPDGGDGAWLDTLPELLDTATSRLGLTVERVQVPGGRSSLVALVRGQDGATATLKLAPPTAAPELEAAALAHWAGWGVCRLLDGSGGFSAPYGALTLERLHSEISLSSLPQNKALLEAADTVRKLWVEPPAPESVLFETVDTRTARQAQAMLKTADALVRPLVDGALALRDELVSGEPERFLLHGAFRQTKVLAGDRAPWLAVGPDPLVGERAYDLARLARDRLEDLVAANSGAMSARRRLNRLADSLEIDRDRLRGWTLFRATAAGVKAMATGHRREGELLLEFAGWL</sequence>
<dbReference type="AlphaFoldDB" id="A0A1V4A6E6"/>